<evidence type="ECO:0000313" key="1">
    <source>
        <dbReference type="EMBL" id="MBI4251411.1"/>
    </source>
</evidence>
<dbReference type="EMBL" id="JACQRX010000137">
    <property type="protein sequence ID" value="MBI4251411.1"/>
    <property type="molecule type" value="Genomic_DNA"/>
</dbReference>
<dbReference type="AlphaFoldDB" id="A0A932ZTN3"/>
<organism evidence="1 2">
    <name type="scientific">Tectimicrobiota bacterium</name>
    <dbReference type="NCBI Taxonomy" id="2528274"/>
    <lineage>
        <taxon>Bacteria</taxon>
        <taxon>Pseudomonadati</taxon>
        <taxon>Nitrospinota/Tectimicrobiota group</taxon>
        <taxon>Candidatus Tectimicrobiota</taxon>
    </lineage>
</organism>
<name>A0A932ZTN3_UNCTE</name>
<dbReference type="PANTHER" id="PTHR43883:SF1">
    <property type="entry name" value="GLUCONOKINASE"/>
    <property type="match status" value="1"/>
</dbReference>
<gene>
    <name evidence="1" type="ORF">HY618_03045</name>
</gene>
<dbReference type="InterPro" id="IPR011009">
    <property type="entry name" value="Kinase-like_dom_sf"/>
</dbReference>
<feature type="non-terminal residue" evidence="1">
    <location>
        <position position="146"/>
    </location>
</feature>
<evidence type="ECO:0000313" key="2">
    <source>
        <dbReference type="Proteomes" id="UP000752292"/>
    </source>
</evidence>
<dbReference type="SUPFAM" id="SSF56112">
    <property type="entry name" value="Protein kinase-like (PK-like)"/>
    <property type="match status" value="1"/>
</dbReference>
<dbReference type="PANTHER" id="PTHR43883">
    <property type="entry name" value="SLR0207 PROTEIN"/>
    <property type="match status" value="1"/>
</dbReference>
<sequence length="146" mass="16437">MRVIQTHGSFVFLTGRWAFKVKRAVKYAFFDFSTLEKRREALERELRLNRRLAPEVYLDVLPVVERDGRLAVGRSGAEAVEYILRMAELPEDRFLPALLARGEQGAPLLRRAAEAVAGFHLGAERGEGISRHGGPEAVRRLLLGNL</sequence>
<dbReference type="Proteomes" id="UP000752292">
    <property type="component" value="Unassembled WGS sequence"/>
</dbReference>
<protein>
    <recommendedName>
        <fullName evidence="3">Aminoglycoside phosphotransferase domain-containing protein</fullName>
    </recommendedName>
</protein>
<accession>A0A932ZTN3</accession>
<dbReference type="InterPro" id="IPR052732">
    <property type="entry name" value="Cell-binding_unc_protein"/>
</dbReference>
<evidence type="ECO:0008006" key="3">
    <source>
        <dbReference type="Google" id="ProtNLM"/>
    </source>
</evidence>
<comment type="caution">
    <text evidence="1">The sequence shown here is derived from an EMBL/GenBank/DDBJ whole genome shotgun (WGS) entry which is preliminary data.</text>
</comment>
<proteinExistence type="predicted"/>
<reference evidence="1" key="1">
    <citation type="submission" date="2020-07" db="EMBL/GenBank/DDBJ databases">
        <title>Huge and variable diversity of episymbiotic CPR bacteria and DPANN archaea in groundwater ecosystems.</title>
        <authorList>
            <person name="He C.Y."/>
            <person name="Keren R."/>
            <person name="Whittaker M."/>
            <person name="Farag I.F."/>
            <person name="Doudna J."/>
            <person name="Cate J.H.D."/>
            <person name="Banfield J.F."/>
        </authorList>
    </citation>
    <scope>NUCLEOTIDE SEQUENCE</scope>
    <source>
        <strain evidence="1">NC_groundwater_1370_Ag_S-0.2um_69_93</strain>
    </source>
</reference>